<protein>
    <submittedName>
        <fullName evidence="1">Uncharacterized protein</fullName>
    </submittedName>
</protein>
<organism evidence="1 2">
    <name type="scientific">Chiloscyllium punctatum</name>
    <name type="common">Brownbanded bambooshark</name>
    <name type="synonym">Hemiscyllium punctatum</name>
    <dbReference type="NCBI Taxonomy" id="137246"/>
    <lineage>
        <taxon>Eukaryota</taxon>
        <taxon>Metazoa</taxon>
        <taxon>Chordata</taxon>
        <taxon>Craniata</taxon>
        <taxon>Vertebrata</taxon>
        <taxon>Chondrichthyes</taxon>
        <taxon>Elasmobranchii</taxon>
        <taxon>Galeomorphii</taxon>
        <taxon>Galeoidea</taxon>
        <taxon>Orectolobiformes</taxon>
        <taxon>Hemiscylliidae</taxon>
        <taxon>Chiloscyllium</taxon>
    </lineage>
</organism>
<evidence type="ECO:0000313" key="1">
    <source>
        <dbReference type="EMBL" id="GCC38711.1"/>
    </source>
</evidence>
<name>A0A401T7R5_CHIPU</name>
<gene>
    <name evidence="1" type="ORF">chiPu_0017227</name>
</gene>
<evidence type="ECO:0000313" key="2">
    <source>
        <dbReference type="Proteomes" id="UP000287033"/>
    </source>
</evidence>
<dbReference type="Proteomes" id="UP000287033">
    <property type="component" value="Unassembled WGS sequence"/>
</dbReference>
<dbReference type="EMBL" id="BEZZ01001236">
    <property type="protein sequence ID" value="GCC38711.1"/>
    <property type="molecule type" value="Genomic_DNA"/>
</dbReference>
<sequence length="140" mass="15934">MRLVSSPRWRPFTSDRSWIKDSKLQRTNLQLLLQGARLSLLAFINPVYPLSVSTIPSGSPTLPFRKERLRCRCRFQCTDRASSAHASLLLSSQLQDPAGDFTFNHDKIFPKDVRRGRFAVGKFKPNIKSGYDGFAQFVTT</sequence>
<reference evidence="1 2" key="1">
    <citation type="journal article" date="2018" name="Nat. Ecol. Evol.">
        <title>Shark genomes provide insights into elasmobranch evolution and the origin of vertebrates.</title>
        <authorList>
            <person name="Hara Y"/>
            <person name="Yamaguchi K"/>
            <person name="Onimaru K"/>
            <person name="Kadota M"/>
            <person name="Koyanagi M"/>
            <person name="Keeley SD"/>
            <person name="Tatsumi K"/>
            <person name="Tanaka K"/>
            <person name="Motone F"/>
            <person name="Kageyama Y"/>
            <person name="Nozu R"/>
            <person name="Adachi N"/>
            <person name="Nishimura O"/>
            <person name="Nakagawa R"/>
            <person name="Tanegashima C"/>
            <person name="Kiyatake I"/>
            <person name="Matsumoto R"/>
            <person name="Murakumo K"/>
            <person name="Nishida K"/>
            <person name="Terakita A"/>
            <person name="Kuratani S"/>
            <person name="Sato K"/>
            <person name="Hyodo S Kuraku.S."/>
        </authorList>
    </citation>
    <scope>NUCLEOTIDE SEQUENCE [LARGE SCALE GENOMIC DNA]</scope>
</reference>
<accession>A0A401T7R5</accession>
<proteinExistence type="predicted"/>
<comment type="caution">
    <text evidence="1">The sequence shown here is derived from an EMBL/GenBank/DDBJ whole genome shotgun (WGS) entry which is preliminary data.</text>
</comment>
<dbReference type="AlphaFoldDB" id="A0A401T7R5"/>
<keyword evidence="2" id="KW-1185">Reference proteome</keyword>